<dbReference type="CDD" id="cd09272">
    <property type="entry name" value="RNase_HI_RT_Ty1"/>
    <property type="match status" value="1"/>
</dbReference>
<proteinExistence type="predicted"/>
<dbReference type="PANTHER" id="PTHR11439:SF498">
    <property type="entry name" value="DNAK FAMILY PROTEIN"/>
    <property type="match status" value="1"/>
</dbReference>
<protein>
    <submittedName>
        <fullName evidence="1">Uncharacterized protein</fullName>
    </submittedName>
</protein>
<sequence length="123" mass="13972">MAMESSEVTWLVRLLEELGLNHLAHVTLYCDNTLAIHITKNLVFHERTKHIEIDFHFTQDKVLGGSLQLAHVPTKDQIADILTKALPSSQRSYLLSKLGVFSLHHQLERGGGGRVLNICMKWF</sequence>
<name>A0AAV3P869_LITER</name>
<dbReference type="AlphaFoldDB" id="A0AAV3P869"/>
<comment type="caution">
    <text evidence="1">The sequence shown here is derived from an EMBL/GenBank/DDBJ whole genome shotgun (WGS) entry which is preliminary data.</text>
</comment>
<evidence type="ECO:0000313" key="1">
    <source>
        <dbReference type="EMBL" id="GAA0146187.1"/>
    </source>
</evidence>
<gene>
    <name evidence="1" type="ORF">LIER_06200</name>
</gene>
<keyword evidence="2" id="KW-1185">Reference proteome</keyword>
<dbReference type="Proteomes" id="UP001454036">
    <property type="component" value="Unassembled WGS sequence"/>
</dbReference>
<evidence type="ECO:0000313" key="2">
    <source>
        <dbReference type="Proteomes" id="UP001454036"/>
    </source>
</evidence>
<accession>A0AAV3P869</accession>
<organism evidence="1 2">
    <name type="scientific">Lithospermum erythrorhizon</name>
    <name type="common">Purple gromwell</name>
    <name type="synonym">Lithospermum officinale var. erythrorhizon</name>
    <dbReference type="NCBI Taxonomy" id="34254"/>
    <lineage>
        <taxon>Eukaryota</taxon>
        <taxon>Viridiplantae</taxon>
        <taxon>Streptophyta</taxon>
        <taxon>Embryophyta</taxon>
        <taxon>Tracheophyta</taxon>
        <taxon>Spermatophyta</taxon>
        <taxon>Magnoliopsida</taxon>
        <taxon>eudicotyledons</taxon>
        <taxon>Gunneridae</taxon>
        <taxon>Pentapetalae</taxon>
        <taxon>asterids</taxon>
        <taxon>lamiids</taxon>
        <taxon>Boraginales</taxon>
        <taxon>Boraginaceae</taxon>
        <taxon>Boraginoideae</taxon>
        <taxon>Lithospermeae</taxon>
        <taxon>Lithospermum</taxon>
    </lineage>
</organism>
<dbReference type="EMBL" id="BAABME010000890">
    <property type="protein sequence ID" value="GAA0146187.1"/>
    <property type="molecule type" value="Genomic_DNA"/>
</dbReference>
<reference evidence="1 2" key="1">
    <citation type="submission" date="2024-01" db="EMBL/GenBank/DDBJ databases">
        <title>The complete chloroplast genome sequence of Lithospermum erythrorhizon: insights into the phylogenetic relationship among Boraginaceae species and the maternal lineages of purple gromwells.</title>
        <authorList>
            <person name="Okada T."/>
            <person name="Watanabe K."/>
        </authorList>
    </citation>
    <scope>NUCLEOTIDE SEQUENCE [LARGE SCALE GENOMIC DNA]</scope>
</reference>
<dbReference type="PANTHER" id="PTHR11439">
    <property type="entry name" value="GAG-POL-RELATED RETROTRANSPOSON"/>
    <property type="match status" value="1"/>
</dbReference>